<organism evidence="2 3">
    <name type="scientific">Moniliophthora roreri</name>
    <name type="common">Frosty pod rot fungus</name>
    <name type="synonym">Monilia roreri</name>
    <dbReference type="NCBI Taxonomy" id="221103"/>
    <lineage>
        <taxon>Eukaryota</taxon>
        <taxon>Fungi</taxon>
        <taxon>Dikarya</taxon>
        <taxon>Basidiomycota</taxon>
        <taxon>Agaricomycotina</taxon>
        <taxon>Agaricomycetes</taxon>
        <taxon>Agaricomycetidae</taxon>
        <taxon>Agaricales</taxon>
        <taxon>Marasmiineae</taxon>
        <taxon>Marasmiaceae</taxon>
        <taxon>Moniliophthora</taxon>
    </lineage>
</organism>
<dbReference type="AlphaFoldDB" id="A0A0W0G4S8"/>
<sequence length="436" mass="48675">MLARARGRDVSTTPRLEPPFPHAESNASNSSRRDETADRRRLVSEAVNYTPQCDVIEDGVLFPDTLETHATGRTRFSRKKALLKFKAAMHKYGGRCMLTLVVLCFQSTHVISVSSDDSRFIRFLEWVLSDKFGNFFNIHSTRNLWLVDADIHYALDRGLDRKKAFPAEAIPYWITGILWSPECVIHRDHLIAPHPPNAMNTGKEVIRDDGGFIYEDIGKVRAPSAEVIGRGPPSNETDDLKILHASPVLKVRPPQDPLLRVTANVGNFLRVLKNKVDWDREQAANRGNFIYQDWHVDRKASFVRALRPPTEETNRTEAGPSTVLQPPAPLRRFNRHTHSNTEDFTSDAGGNVAGPSGSYSAPRPTLLRRGSRITQSEAEAEAAAAATMPPPADPASRPPGAKKKRQVSRNQAAKFRKSHRRGKGDNASTSSRSERD</sequence>
<accession>A0A0W0G4S8</accession>
<comment type="caution">
    <text evidence="2">The sequence shown here is derived from an EMBL/GenBank/DDBJ whole genome shotgun (WGS) entry which is preliminary data.</text>
</comment>
<reference evidence="2 3" key="1">
    <citation type="submission" date="2015-12" db="EMBL/GenBank/DDBJ databases">
        <title>Draft genome sequence of Moniliophthora roreri, the causal agent of frosty pod rot of cacao.</title>
        <authorList>
            <person name="Aime M.C."/>
            <person name="Diaz-Valderrama J.R."/>
            <person name="Kijpornyongpan T."/>
            <person name="Phillips-Mora W."/>
        </authorList>
    </citation>
    <scope>NUCLEOTIDE SEQUENCE [LARGE SCALE GENOMIC DNA]</scope>
    <source>
        <strain evidence="2 3">MCA 2952</strain>
    </source>
</reference>
<gene>
    <name evidence="2" type="ORF">WG66_3868</name>
</gene>
<dbReference type="Proteomes" id="UP000054988">
    <property type="component" value="Unassembled WGS sequence"/>
</dbReference>
<name>A0A0W0G4S8_MONRR</name>
<protein>
    <submittedName>
        <fullName evidence="2">Uncharacterized protein</fullName>
    </submittedName>
</protein>
<feature type="region of interest" description="Disordered" evidence="1">
    <location>
        <begin position="306"/>
        <end position="436"/>
    </location>
</feature>
<evidence type="ECO:0000313" key="2">
    <source>
        <dbReference type="EMBL" id="KTB43570.1"/>
    </source>
</evidence>
<feature type="compositionally biased region" description="Pro residues" evidence="1">
    <location>
        <begin position="388"/>
        <end position="397"/>
    </location>
</feature>
<evidence type="ECO:0000313" key="3">
    <source>
        <dbReference type="Proteomes" id="UP000054988"/>
    </source>
</evidence>
<evidence type="ECO:0000256" key="1">
    <source>
        <dbReference type="SAM" id="MobiDB-lite"/>
    </source>
</evidence>
<feature type="region of interest" description="Disordered" evidence="1">
    <location>
        <begin position="1"/>
        <end position="37"/>
    </location>
</feature>
<dbReference type="EMBL" id="LATX01001139">
    <property type="protein sequence ID" value="KTB43570.1"/>
    <property type="molecule type" value="Genomic_DNA"/>
</dbReference>
<proteinExistence type="predicted"/>
<feature type="compositionally biased region" description="Polar residues" evidence="1">
    <location>
        <begin position="426"/>
        <end position="436"/>
    </location>
</feature>